<dbReference type="Pfam" id="PF01425">
    <property type="entry name" value="Amidase"/>
    <property type="match status" value="1"/>
</dbReference>
<reference evidence="3" key="1">
    <citation type="journal article" date="2023" name="BMC Genomics">
        <title>Chromosome-level genome assemblies of Cutaneotrichosporon spp. (Trichosporonales, Basidiomycota) reveal imbalanced evolution between nucleotide sequences and chromosome synteny.</title>
        <authorList>
            <person name="Kobayashi Y."/>
            <person name="Kayamori A."/>
            <person name="Aoki K."/>
            <person name="Shiwa Y."/>
            <person name="Matsutani M."/>
            <person name="Fujita N."/>
            <person name="Sugita T."/>
            <person name="Iwasaki W."/>
            <person name="Tanaka N."/>
            <person name="Takashima M."/>
        </authorList>
    </citation>
    <scope>NUCLEOTIDE SEQUENCE</scope>
    <source>
        <strain evidence="3">HIS016</strain>
    </source>
</reference>
<dbReference type="PANTHER" id="PTHR11895">
    <property type="entry name" value="TRANSAMIDASE"/>
    <property type="match status" value="1"/>
</dbReference>
<organism evidence="3 4">
    <name type="scientific">Cutaneotrichosporon spelunceum</name>
    <dbReference type="NCBI Taxonomy" id="1672016"/>
    <lineage>
        <taxon>Eukaryota</taxon>
        <taxon>Fungi</taxon>
        <taxon>Dikarya</taxon>
        <taxon>Basidiomycota</taxon>
        <taxon>Agaricomycotina</taxon>
        <taxon>Tremellomycetes</taxon>
        <taxon>Trichosporonales</taxon>
        <taxon>Trichosporonaceae</taxon>
        <taxon>Cutaneotrichosporon</taxon>
    </lineage>
</organism>
<dbReference type="PROSITE" id="PS00571">
    <property type="entry name" value="AMIDASES"/>
    <property type="match status" value="1"/>
</dbReference>
<dbReference type="SUPFAM" id="SSF75304">
    <property type="entry name" value="Amidase signature (AS) enzymes"/>
    <property type="match status" value="1"/>
</dbReference>
<dbReference type="AlphaFoldDB" id="A0AAD3TPL3"/>
<protein>
    <recommendedName>
        <fullName evidence="2">Amidase domain-containing protein</fullName>
    </recommendedName>
</protein>
<feature type="domain" description="Amidase" evidence="2">
    <location>
        <begin position="95"/>
        <end position="512"/>
    </location>
</feature>
<reference evidence="3" key="2">
    <citation type="submission" date="2023-06" db="EMBL/GenBank/DDBJ databases">
        <authorList>
            <person name="Kobayashi Y."/>
            <person name="Kayamori A."/>
            <person name="Aoki K."/>
            <person name="Shiwa Y."/>
            <person name="Fujita N."/>
            <person name="Sugita T."/>
            <person name="Iwasaki W."/>
            <person name="Tanaka N."/>
            <person name="Takashima M."/>
        </authorList>
    </citation>
    <scope>NUCLEOTIDE SEQUENCE</scope>
    <source>
        <strain evidence="3">HIS016</strain>
    </source>
</reference>
<dbReference type="EMBL" id="BTCM01000001">
    <property type="protein sequence ID" value="GMK54177.1"/>
    <property type="molecule type" value="Genomic_DNA"/>
</dbReference>
<evidence type="ECO:0000259" key="2">
    <source>
        <dbReference type="Pfam" id="PF01425"/>
    </source>
</evidence>
<comment type="caution">
    <text evidence="3">The sequence shown here is derived from an EMBL/GenBank/DDBJ whole genome shotgun (WGS) entry which is preliminary data.</text>
</comment>
<sequence length="529" mass="56257">MSAALPQTLSPNNPVDDQSVVDTLAGLGVTLPENEVPEYAEFLKGVWEIWNRIEGADDYVPAVDLERFPREDVHRPSREENPTNGWATKVTIEDKQGRRGLLAGKTVCLKDNVAVKDVPAMLGTDFLGEWTPNTDATVVTRILEAGGRVLGKSVCENMSLWGASDSASTGPVHNACAHGYSAGGSSSGTGVLVASGEVDVGIGGDQGGSIRLPASKNGIVGLKPTHGLVPYTGIASFEATLDHTGPMSRTVLDNALLLQAIAGADGIDDRQGAGCPFPDNVPDYPALAKKGVKGLKIGLLSEGFNCPMHDERVSEAVKEAAQRLTSLGATVEHVSVPMHSEGPSLWVIIGRMSATVSWSGKACGRHQLYMNDLTLKTVPLTQDKFDRLFTSGVNTFVNGEYAWKHMSPTLLGKAYNLVRKLRDEYNAALAKYDVLVMPTIPFLAPRLADPDSGPTELMKSATGLTSNTSPFNLTGLPALSLPIGSLPSTDNSAVQLPVGMQIVSKAFREDLVYRVAYAYEKECGKAADV</sequence>
<name>A0AAD3TPL3_9TREE</name>
<evidence type="ECO:0000313" key="4">
    <source>
        <dbReference type="Proteomes" id="UP001222932"/>
    </source>
</evidence>
<dbReference type="InterPro" id="IPR000120">
    <property type="entry name" value="Amidase"/>
</dbReference>
<dbReference type="InterPro" id="IPR023631">
    <property type="entry name" value="Amidase_dom"/>
</dbReference>
<dbReference type="Gene3D" id="3.90.1300.10">
    <property type="entry name" value="Amidase signature (AS) domain"/>
    <property type="match status" value="1"/>
</dbReference>
<dbReference type="InterPro" id="IPR020556">
    <property type="entry name" value="Amidase_CS"/>
</dbReference>
<accession>A0AAD3TPL3</accession>
<comment type="similarity">
    <text evidence="1">Belongs to the amidase family.</text>
</comment>
<keyword evidence="4" id="KW-1185">Reference proteome</keyword>
<evidence type="ECO:0000313" key="3">
    <source>
        <dbReference type="EMBL" id="GMK54177.1"/>
    </source>
</evidence>
<evidence type="ECO:0000256" key="1">
    <source>
        <dbReference type="ARBA" id="ARBA00009199"/>
    </source>
</evidence>
<dbReference type="InterPro" id="IPR036928">
    <property type="entry name" value="AS_sf"/>
</dbReference>
<dbReference type="GO" id="GO:0003824">
    <property type="term" value="F:catalytic activity"/>
    <property type="evidence" value="ECO:0007669"/>
    <property type="project" value="InterPro"/>
</dbReference>
<dbReference type="Proteomes" id="UP001222932">
    <property type="component" value="Unassembled WGS sequence"/>
</dbReference>
<proteinExistence type="inferred from homology"/>
<gene>
    <name evidence="3" type="ORF">CspeluHIS016_0107630</name>
</gene>
<dbReference type="PANTHER" id="PTHR11895:SF83">
    <property type="entry name" value="AMIDASE"/>
    <property type="match status" value="1"/>
</dbReference>